<organism evidence="2 3">
    <name type="scientific">Lyngbya aestuarii BL J</name>
    <dbReference type="NCBI Taxonomy" id="1348334"/>
    <lineage>
        <taxon>Bacteria</taxon>
        <taxon>Bacillati</taxon>
        <taxon>Cyanobacteriota</taxon>
        <taxon>Cyanophyceae</taxon>
        <taxon>Oscillatoriophycideae</taxon>
        <taxon>Oscillatoriales</taxon>
        <taxon>Microcoleaceae</taxon>
        <taxon>Lyngbya</taxon>
    </lineage>
</organism>
<feature type="transmembrane region" description="Helical" evidence="1">
    <location>
        <begin position="74"/>
        <end position="96"/>
    </location>
</feature>
<accession>U7QFJ6</accession>
<evidence type="ECO:0000313" key="3">
    <source>
        <dbReference type="Proteomes" id="UP000017127"/>
    </source>
</evidence>
<sequence>MLSFWCIYEVGYIENDRVAERFEKSPVLSETYSLYRKEIKLGQPWIWAGIFAIPGLILLNYSDDCLLSLDLPSPLFSGVINITLWFGFLLLVRTSYWMYNHIDKQTRVGLYLILQIYKTFGFLLITTTNLVGIVL</sequence>
<name>U7QFJ6_9CYAN</name>
<gene>
    <name evidence="2" type="ORF">M595_4825</name>
</gene>
<dbReference type="AlphaFoldDB" id="U7QFJ6"/>
<evidence type="ECO:0000256" key="1">
    <source>
        <dbReference type="SAM" id="Phobius"/>
    </source>
</evidence>
<keyword evidence="3" id="KW-1185">Reference proteome</keyword>
<keyword evidence="1" id="KW-0812">Transmembrane</keyword>
<proteinExistence type="predicted"/>
<evidence type="ECO:0000313" key="2">
    <source>
        <dbReference type="EMBL" id="ERT05216.1"/>
    </source>
</evidence>
<reference evidence="2 3" key="1">
    <citation type="journal article" date="2013" name="Front. Microbiol.">
        <title>Comparative genomic analyses of the cyanobacterium, Lyngbya aestuarii BL J, a powerful hydrogen producer.</title>
        <authorList>
            <person name="Kothari A."/>
            <person name="Vaughn M."/>
            <person name="Garcia-Pichel F."/>
        </authorList>
    </citation>
    <scope>NUCLEOTIDE SEQUENCE [LARGE SCALE GENOMIC DNA]</scope>
    <source>
        <strain evidence="2 3">BL J</strain>
    </source>
</reference>
<dbReference type="Proteomes" id="UP000017127">
    <property type="component" value="Unassembled WGS sequence"/>
</dbReference>
<feature type="transmembrane region" description="Helical" evidence="1">
    <location>
        <begin position="45"/>
        <end position="62"/>
    </location>
</feature>
<keyword evidence="1" id="KW-1133">Transmembrane helix</keyword>
<comment type="caution">
    <text evidence="2">The sequence shown here is derived from an EMBL/GenBank/DDBJ whole genome shotgun (WGS) entry which is preliminary data.</text>
</comment>
<keyword evidence="1" id="KW-0472">Membrane</keyword>
<feature type="transmembrane region" description="Helical" evidence="1">
    <location>
        <begin position="108"/>
        <end position="134"/>
    </location>
</feature>
<dbReference type="EMBL" id="AUZM01000064">
    <property type="protein sequence ID" value="ERT05216.1"/>
    <property type="molecule type" value="Genomic_DNA"/>
</dbReference>
<protein>
    <submittedName>
        <fullName evidence="2">Uncharacterized protein</fullName>
    </submittedName>
</protein>